<feature type="transmembrane region" description="Helical" evidence="1">
    <location>
        <begin position="20"/>
        <end position="46"/>
    </location>
</feature>
<feature type="transmembrane region" description="Helical" evidence="1">
    <location>
        <begin position="170"/>
        <end position="194"/>
    </location>
</feature>
<organism evidence="2 3">
    <name type="scientific">Marine Group III euryarchaeote</name>
    <dbReference type="NCBI Taxonomy" id="2173149"/>
    <lineage>
        <taxon>Archaea</taxon>
        <taxon>Methanobacteriati</taxon>
        <taxon>Thermoplasmatota</taxon>
        <taxon>Thermoplasmata</taxon>
        <taxon>Candidatus Thermoprofundales</taxon>
    </lineage>
</organism>
<dbReference type="Pfam" id="PF04018">
    <property type="entry name" value="VCA0040-like"/>
    <property type="match status" value="1"/>
</dbReference>
<keyword evidence="1" id="KW-1133">Transmembrane helix</keyword>
<feature type="transmembrane region" description="Helical" evidence="1">
    <location>
        <begin position="283"/>
        <end position="305"/>
    </location>
</feature>
<dbReference type="Proteomes" id="UP000585802">
    <property type="component" value="Unassembled WGS sequence"/>
</dbReference>
<keyword evidence="1" id="KW-0472">Membrane</keyword>
<feature type="transmembrane region" description="Helical" evidence="1">
    <location>
        <begin position="214"/>
        <end position="236"/>
    </location>
</feature>
<dbReference type="PANTHER" id="PTHR37308">
    <property type="entry name" value="INTEGRAL MEMBRANE PROTEIN"/>
    <property type="match status" value="1"/>
</dbReference>
<feature type="transmembrane region" description="Helical" evidence="1">
    <location>
        <begin position="109"/>
        <end position="127"/>
    </location>
</feature>
<proteinExistence type="predicted"/>
<dbReference type="AlphaFoldDB" id="A0A7J4GRV8"/>
<gene>
    <name evidence="2" type="ORF">EYQ70_03040</name>
</gene>
<dbReference type="EMBL" id="DUCX01000040">
    <property type="protein sequence ID" value="HIF37367.1"/>
    <property type="molecule type" value="Genomic_DNA"/>
</dbReference>
<dbReference type="InterPro" id="IPR007163">
    <property type="entry name" value="VCA0040-like"/>
</dbReference>
<evidence type="ECO:0000256" key="1">
    <source>
        <dbReference type="SAM" id="Phobius"/>
    </source>
</evidence>
<evidence type="ECO:0000313" key="3">
    <source>
        <dbReference type="Proteomes" id="UP000585802"/>
    </source>
</evidence>
<name>A0A7J4GRV8_9ARCH</name>
<protein>
    <submittedName>
        <fullName evidence="2">DUF368 domain-containing protein</fullName>
    </submittedName>
</protein>
<sequence>MEIKMSEKSETRTWPNIFGFGLLMGAADAVPGVSGGTIALIIGIYLKLINSISACLDIIKDTFSSESMPKFFSAFKFLFPLGCGMLCSYYIVTKILIGPEDSPGFLRQDVTGPYIFAFFFGLVLFSIKEPWNLVSVPDSKHYFLAAIGALMVFIYTSFTLEESSGDNKVMLIVGGVLALTAMLLPGVSGALVLLTLGQYHSIASSFHGGDLEPLMYLILGGIIGLFTFVPFMQYLISEYRDNTMAILTGLMCGSLITLWPWKADYDAEGLSPNLGISQILDDFALVYIITTFIFFAGGIAASYGLKQLEVKNKS</sequence>
<feature type="transmembrane region" description="Helical" evidence="1">
    <location>
        <begin position="139"/>
        <end position="158"/>
    </location>
</feature>
<keyword evidence="1" id="KW-0812">Transmembrane</keyword>
<feature type="transmembrane region" description="Helical" evidence="1">
    <location>
        <begin position="77"/>
        <end position="97"/>
    </location>
</feature>
<accession>A0A7J4GRV8</accession>
<evidence type="ECO:0000313" key="2">
    <source>
        <dbReference type="EMBL" id="HIF37367.1"/>
    </source>
</evidence>
<feature type="transmembrane region" description="Helical" evidence="1">
    <location>
        <begin position="243"/>
        <end position="263"/>
    </location>
</feature>
<dbReference type="PANTHER" id="PTHR37308:SF1">
    <property type="entry name" value="POLYPRENYL-PHOSPHATE TRANSPORTER"/>
    <property type="match status" value="1"/>
</dbReference>
<comment type="caution">
    <text evidence="2">The sequence shown here is derived from an EMBL/GenBank/DDBJ whole genome shotgun (WGS) entry which is preliminary data.</text>
</comment>
<reference evidence="3" key="1">
    <citation type="journal article" date="2019" name="bioRxiv">
        <title>Genome diversification in globally distributed novel marine Proteobacteria is linked to environmental adaptation.</title>
        <authorList>
            <person name="Zhou Z."/>
            <person name="Tran P.Q."/>
            <person name="Kieft K."/>
            <person name="Anantharaman K."/>
        </authorList>
    </citation>
    <scope>NUCLEOTIDE SEQUENCE [LARGE SCALE GENOMIC DNA]</scope>
</reference>